<keyword evidence="2" id="KW-0521">NADP</keyword>
<evidence type="ECO:0000313" key="9">
    <source>
        <dbReference type="Proteomes" id="UP000235786"/>
    </source>
</evidence>
<dbReference type="InterPro" id="IPR020471">
    <property type="entry name" value="AKR"/>
</dbReference>
<name>A0A2J6RJG8_HYAVF</name>
<dbReference type="GO" id="GO:0016652">
    <property type="term" value="F:oxidoreductase activity, acting on NAD(P)H as acceptor"/>
    <property type="evidence" value="ECO:0007669"/>
    <property type="project" value="InterPro"/>
</dbReference>
<dbReference type="CDD" id="cd19120">
    <property type="entry name" value="AKR_AKR3C2-3"/>
    <property type="match status" value="1"/>
</dbReference>
<reference evidence="8 9" key="1">
    <citation type="submission" date="2016-04" db="EMBL/GenBank/DDBJ databases">
        <title>A degradative enzymes factory behind the ericoid mycorrhizal symbiosis.</title>
        <authorList>
            <consortium name="DOE Joint Genome Institute"/>
            <person name="Martino E."/>
            <person name="Morin E."/>
            <person name="Grelet G."/>
            <person name="Kuo A."/>
            <person name="Kohler A."/>
            <person name="Daghino S."/>
            <person name="Barry K."/>
            <person name="Choi C."/>
            <person name="Cichocki N."/>
            <person name="Clum A."/>
            <person name="Copeland A."/>
            <person name="Hainaut M."/>
            <person name="Haridas S."/>
            <person name="Labutti K."/>
            <person name="Lindquist E."/>
            <person name="Lipzen A."/>
            <person name="Khouja H.-R."/>
            <person name="Murat C."/>
            <person name="Ohm R."/>
            <person name="Olson A."/>
            <person name="Spatafora J."/>
            <person name="Veneault-Fourrey C."/>
            <person name="Henrissat B."/>
            <person name="Grigoriev I."/>
            <person name="Martin F."/>
            <person name="Perotto S."/>
        </authorList>
    </citation>
    <scope>NUCLEOTIDE SEQUENCE [LARGE SCALE GENOMIC DNA]</scope>
    <source>
        <strain evidence="8 9">F</strain>
    </source>
</reference>
<evidence type="ECO:0000256" key="5">
    <source>
        <dbReference type="PIRSR" id="PIRSR000097-2"/>
    </source>
</evidence>
<evidence type="ECO:0000256" key="3">
    <source>
        <dbReference type="ARBA" id="ARBA00023002"/>
    </source>
</evidence>
<feature type="domain" description="NADP-dependent oxidoreductase" evidence="7">
    <location>
        <begin position="18"/>
        <end position="272"/>
    </location>
</feature>
<dbReference type="InterPro" id="IPR023210">
    <property type="entry name" value="NADP_OxRdtase_dom"/>
</dbReference>
<dbReference type="Gene3D" id="3.20.20.100">
    <property type="entry name" value="NADP-dependent oxidoreductase domain"/>
    <property type="match status" value="1"/>
</dbReference>
<dbReference type="PANTHER" id="PTHR43827:SF3">
    <property type="entry name" value="NADP-DEPENDENT OXIDOREDUCTASE DOMAIN-CONTAINING PROTEIN"/>
    <property type="match status" value="1"/>
</dbReference>
<dbReference type="InterPro" id="IPR018170">
    <property type="entry name" value="Aldo/ket_reductase_CS"/>
</dbReference>
<protein>
    <submittedName>
        <fullName evidence="8">Aldo/keto reductase</fullName>
    </submittedName>
</protein>
<feature type="site" description="Lowers pKa of active site Tyr" evidence="6">
    <location>
        <position position="86"/>
    </location>
</feature>
<evidence type="ECO:0000256" key="6">
    <source>
        <dbReference type="PIRSR" id="PIRSR000097-3"/>
    </source>
</evidence>
<gene>
    <name evidence="8" type="ORF">L207DRAFT_554985</name>
</gene>
<dbReference type="PROSITE" id="PS00062">
    <property type="entry name" value="ALDOKETO_REDUCTASE_2"/>
    <property type="match status" value="1"/>
</dbReference>
<feature type="binding site" evidence="5">
    <location>
        <position position="115"/>
    </location>
    <ligand>
        <name>substrate</name>
    </ligand>
</feature>
<dbReference type="Pfam" id="PF00248">
    <property type="entry name" value="Aldo_ket_red"/>
    <property type="match status" value="1"/>
</dbReference>
<dbReference type="FunFam" id="3.20.20.100:FF:000002">
    <property type="entry name" value="2,5-diketo-D-gluconic acid reductase A"/>
    <property type="match status" value="1"/>
</dbReference>
<dbReference type="InterPro" id="IPR036812">
    <property type="entry name" value="NAD(P)_OxRdtase_dom_sf"/>
</dbReference>
<evidence type="ECO:0000259" key="7">
    <source>
        <dbReference type="Pfam" id="PF00248"/>
    </source>
</evidence>
<proteinExistence type="inferred from homology"/>
<evidence type="ECO:0000313" key="8">
    <source>
        <dbReference type="EMBL" id="PMD38662.1"/>
    </source>
</evidence>
<dbReference type="OrthoDB" id="416253at2759"/>
<dbReference type="SUPFAM" id="SSF51430">
    <property type="entry name" value="NAD(P)-linked oxidoreductase"/>
    <property type="match status" value="1"/>
</dbReference>
<evidence type="ECO:0000256" key="2">
    <source>
        <dbReference type="ARBA" id="ARBA00022857"/>
    </source>
</evidence>
<dbReference type="PANTHER" id="PTHR43827">
    <property type="entry name" value="2,5-DIKETO-D-GLUCONIC ACID REDUCTASE"/>
    <property type="match status" value="1"/>
</dbReference>
<dbReference type="EMBL" id="KZ613947">
    <property type="protein sequence ID" value="PMD38662.1"/>
    <property type="molecule type" value="Genomic_DNA"/>
</dbReference>
<evidence type="ECO:0000256" key="4">
    <source>
        <dbReference type="PIRSR" id="PIRSR000097-1"/>
    </source>
</evidence>
<dbReference type="GO" id="GO:0016616">
    <property type="term" value="F:oxidoreductase activity, acting on the CH-OH group of donors, NAD or NADP as acceptor"/>
    <property type="evidence" value="ECO:0007669"/>
    <property type="project" value="UniProtKB-ARBA"/>
</dbReference>
<dbReference type="AlphaFoldDB" id="A0A2J6RJG8"/>
<organism evidence="8 9">
    <name type="scientific">Hyaloscypha variabilis (strain UAMH 11265 / GT02V1 / F)</name>
    <name type="common">Meliniomyces variabilis</name>
    <dbReference type="NCBI Taxonomy" id="1149755"/>
    <lineage>
        <taxon>Eukaryota</taxon>
        <taxon>Fungi</taxon>
        <taxon>Dikarya</taxon>
        <taxon>Ascomycota</taxon>
        <taxon>Pezizomycotina</taxon>
        <taxon>Leotiomycetes</taxon>
        <taxon>Helotiales</taxon>
        <taxon>Hyaloscyphaceae</taxon>
        <taxon>Hyaloscypha</taxon>
        <taxon>Hyaloscypha variabilis</taxon>
    </lineage>
</organism>
<dbReference type="Proteomes" id="UP000235786">
    <property type="component" value="Unassembled WGS sequence"/>
</dbReference>
<feature type="active site" description="Proton donor" evidence="4">
    <location>
        <position position="61"/>
    </location>
</feature>
<dbReference type="PIRSF" id="PIRSF000097">
    <property type="entry name" value="AKR"/>
    <property type="match status" value="1"/>
</dbReference>
<keyword evidence="3" id="KW-0560">Oxidoreductase</keyword>
<dbReference type="InterPro" id="IPR044494">
    <property type="entry name" value="AKR3C2/3"/>
</dbReference>
<dbReference type="PRINTS" id="PR00069">
    <property type="entry name" value="ALDKETRDTASE"/>
</dbReference>
<comment type="similarity">
    <text evidence="1">Belongs to the aldo/keto reductase family.</text>
</comment>
<sequence length="293" mass="31966">MSQIPTLPLNNGTSIPVLGFGTGTASSRRHAPQQSFSPALVQTLKTALSLGIRHIDGAANYGNEEEIGVAIRESGIPRAEIFVTTKVRDLSALPGAIDGSLEKLGLSYVDLYLIHSPYAADDTEQLQKAWRHLEAIQKSGKAKSIGVSNFLRPHIESILSVASIVPAVNQIEFHPYLQRSGDYIPWLKEKGIQVTSYNGLTPLRKAAGGPLDGVLKRIAGGHGVAENAVLIRWQIERGVVPITTSGREERIREYLEGVGLRLRGEEVEEISRVGATYHFRASQVGRFEKDDRS</sequence>
<evidence type="ECO:0000256" key="1">
    <source>
        <dbReference type="ARBA" id="ARBA00007905"/>
    </source>
</evidence>
<keyword evidence="9" id="KW-1185">Reference proteome</keyword>
<dbReference type="STRING" id="1149755.A0A2J6RJG8"/>
<accession>A0A2J6RJG8</accession>